<organism evidence="2 3">
    <name type="scientific">Alteromonas stellipolaris</name>
    <dbReference type="NCBI Taxonomy" id="233316"/>
    <lineage>
        <taxon>Bacteria</taxon>
        <taxon>Pseudomonadati</taxon>
        <taxon>Pseudomonadota</taxon>
        <taxon>Gammaproteobacteria</taxon>
        <taxon>Alteromonadales</taxon>
        <taxon>Alteromonadaceae</taxon>
        <taxon>Alteromonas/Salinimonas group</taxon>
        <taxon>Alteromonas</taxon>
    </lineage>
</organism>
<comment type="caution">
    <text evidence="2">The sequence shown here is derived from an EMBL/GenBank/DDBJ whole genome shotgun (WGS) entry which is preliminary data.</text>
</comment>
<accession>A0AAW7Z7N9</accession>
<keyword evidence="1" id="KW-0812">Transmembrane</keyword>
<dbReference type="AlphaFoldDB" id="A0AAW7Z7N9"/>
<protein>
    <submittedName>
        <fullName evidence="2">Uncharacterized protein</fullName>
    </submittedName>
</protein>
<gene>
    <name evidence="2" type="ORF">Q4527_19765</name>
</gene>
<evidence type="ECO:0000313" key="2">
    <source>
        <dbReference type="EMBL" id="MDO6579644.1"/>
    </source>
</evidence>
<feature type="transmembrane region" description="Helical" evidence="1">
    <location>
        <begin position="106"/>
        <end position="125"/>
    </location>
</feature>
<keyword evidence="1" id="KW-1133">Transmembrane helix</keyword>
<dbReference type="InterPro" id="IPR038765">
    <property type="entry name" value="Papain-like_cys_pep_sf"/>
</dbReference>
<evidence type="ECO:0000256" key="1">
    <source>
        <dbReference type="SAM" id="Phobius"/>
    </source>
</evidence>
<proteinExistence type="predicted"/>
<dbReference type="RefSeq" id="WP_303539064.1">
    <property type="nucleotide sequence ID" value="NZ_JAUOQI010000024.1"/>
</dbReference>
<evidence type="ECO:0000313" key="3">
    <source>
        <dbReference type="Proteomes" id="UP001170717"/>
    </source>
</evidence>
<name>A0AAW7Z7N9_9ALTE</name>
<sequence length="227" mass="25575">MKAGDIIATINNKFIKGATFGDWSHVGIAIDEKFILEAIPSGVVKTEAAKIVSESKKTLLLSRPEPLTDKQKSKLLAKTEELLGQNIKYSKSRTAYSGTAHIFNNIFKFLAFIMLMSSCVSFFIHNSIEKSYPLLLLSVVSAFIGIPIAKSTGTVRQTNRFLKKYKLLKWLQTDMEKMFFSQLVEDVDLHIGGNLSGFMARYYELRPKDIVNACISLQWPEKVITKQ</sequence>
<dbReference type="EMBL" id="JAUOQI010000024">
    <property type="protein sequence ID" value="MDO6579644.1"/>
    <property type="molecule type" value="Genomic_DNA"/>
</dbReference>
<keyword evidence="1" id="KW-0472">Membrane</keyword>
<dbReference type="SUPFAM" id="SSF54001">
    <property type="entry name" value="Cysteine proteinases"/>
    <property type="match status" value="1"/>
</dbReference>
<feature type="transmembrane region" description="Helical" evidence="1">
    <location>
        <begin position="131"/>
        <end position="149"/>
    </location>
</feature>
<reference evidence="2" key="1">
    <citation type="submission" date="2023-07" db="EMBL/GenBank/DDBJ databases">
        <title>Genome content predicts the carbon catabolic preferences of heterotrophic bacteria.</title>
        <authorList>
            <person name="Gralka M."/>
        </authorList>
    </citation>
    <scope>NUCLEOTIDE SEQUENCE</scope>
    <source>
        <strain evidence="2">F2M12</strain>
    </source>
</reference>
<dbReference type="Gene3D" id="3.90.1720.10">
    <property type="entry name" value="endopeptidase domain like (from Nostoc punctiforme)"/>
    <property type="match status" value="1"/>
</dbReference>
<dbReference type="Proteomes" id="UP001170717">
    <property type="component" value="Unassembled WGS sequence"/>
</dbReference>